<evidence type="ECO:0000256" key="1">
    <source>
        <dbReference type="SAM" id="SignalP"/>
    </source>
</evidence>
<name>A0A3D8Y3R0_9BACT</name>
<accession>A0A3D8Y3R0</accession>
<evidence type="ECO:0000313" key="2">
    <source>
        <dbReference type="EMBL" id="REA55974.1"/>
    </source>
</evidence>
<keyword evidence="3" id="KW-1185">Reference proteome</keyword>
<dbReference type="AlphaFoldDB" id="A0A3D8Y3R0"/>
<dbReference type="OrthoDB" id="189183at2"/>
<proteinExistence type="predicted"/>
<dbReference type="EMBL" id="QNUL01000043">
    <property type="protein sequence ID" value="REA55974.1"/>
    <property type="molecule type" value="Genomic_DNA"/>
</dbReference>
<organism evidence="2 3">
    <name type="scientific">Dyadobacter luteus</name>
    <dbReference type="NCBI Taxonomy" id="2259619"/>
    <lineage>
        <taxon>Bacteria</taxon>
        <taxon>Pseudomonadati</taxon>
        <taxon>Bacteroidota</taxon>
        <taxon>Cytophagia</taxon>
        <taxon>Cytophagales</taxon>
        <taxon>Spirosomataceae</taxon>
        <taxon>Dyadobacter</taxon>
    </lineage>
</organism>
<comment type="caution">
    <text evidence="2">The sequence shown here is derived from an EMBL/GenBank/DDBJ whole genome shotgun (WGS) entry which is preliminary data.</text>
</comment>
<dbReference type="RefSeq" id="WP_115834207.1">
    <property type="nucleotide sequence ID" value="NZ_QNUL01000043.1"/>
</dbReference>
<feature type="chain" id="PRO_5017646970" evidence="1">
    <location>
        <begin position="22"/>
        <end position="361"/>
    </location>
</feature>
<dbReference type="InterPro" id="IPR029062">
    <property type="entry name" value="Class_I_gatase-like"/>
</dbReference>
<feature type="signal peptide" evidence="1">
    <location>
        <begin position="1"/>
        <end position="21"/>
    </location>
</feature>
<gene>
    <name evidence="2" type="ORF">DSL64_27645</name>
</gene>
<sequence>MKRILLAILLLGNSVHFFACAKAHESEKANETTTESKQDADAYKIVYKGDKGPGVGKHIVFLASDHEYRSEESLPALARILAKHHGFTCTVIFGLDQSGNILPGSSDVKGLQALDNADLFVIFARFLNLPDNEMAHVDAYLKSGKPVVGLRTSTHAFSNKSNPTYGHYSWDYKGNDKAWTDGFGEKVLGETWVSHYGTNHKQSSKLLIEENQFEHPIMRGVKEMAVQSGAYTTYPKGVVLARGQVLNGMTPDSEPDKTKELLPVAWIRDYSIQDGKTGRAFATTHGASEDLLNTDFRRMLINSTFWALGMEKEIKGDNNIEFVGPYKPTTFNFDGYKTNVKPADLADWDSLIMPGEVFKKK</sequence>
<protein>
    <submittedName>
        <fullName evidence="2">Uncharacterized protein</fullName>
    </submittedName>
</protein>
<dbReference type="Proteomes" id="UP000256373">
    <property type="component" value="Unassembled WGS sequence"/>
</dbReference>
<dbReference type="SUPFAM" id="SSF52317">
    <property type="entry name" value="Class I glutamine amidotransferase-like"/>
    <property type="match status" value="1"/>
</dbReference>
<dbReference type="Gene3D" id="3.40.50.880">
    <property type="match status" value="1"/>
</dbReference>
<reference evidence="2 3" key="1">
    <citation type="submission" date="2018-07" db="EMBL/GenBank/DDBJ databases">
        <title>Dyadobacter roseus sp. nov., isolated from rose rhizosphere soil.</title>
        <authorList>
            <person name="Chen L."/>
        </authorList>
    </citation>
    <scope>NUCLEOTIDE SEQUENCE [LARGE SCALE GENOMIC DNA]</scope>
    <source>
        <strain evidence="2 3">RS19</strain>
    </source>
</reference>
<evidence type="ECO:0000313" key="3">
    <source>
        <dbReference type="Proteomes" id="UP000256373"/>
    </source>
</evidence>
<keyword evidence="1" id="KW-0732">Signal</keyword>